<evidence type="ECO:0000313" key="1">
    <source>
        <dbReference type="EMBL" id="MFF3342782.1"/>
    </source>
</evidence>
<comment type="caution">
    <text evidence="1">The sequence shown here is derived from an EMBL/GenBank/DDBJ whole genome shotgun (WGS) entry which is preliminary data.</text>
</comment>
<reference evidence="1 2" key="1">
    <citation type="submission" date="2024-10" db="EMBL/GenBank/DDBJ databases">
        <title>The Natural Products Discovery Center: Release of the First 8490 Sequenced Strains for Exploring Actinobacteria Biosynthetic Diversity.</title>
        <authorList>
            <person name="Kalkreuter E."/>
            <person name="Kautsar S.A."/>
            <person name="Yang D."/>
            <person name="Bader C.D."/>
            <person name="Teijaro C.N."/>
            <person name="Fluegel L."/>
            <person name="Davis C.M."/>
            <person name="Simpson J.R."/>
            <person name="Lauterbach L."/>
            <person name="Steele A.D."/>
            <person name="Gui C."/>
            <person name="Meng S."/>
            <person name="Li G."/>
            <person name="Viehrig K."/>
            <person name="Ye F."/>
            <person name="Su P."/>
            <person name="Kiefer A.F."/>
            <person name="Nichols A."/>
            <person name="Cepeda A.J."/>
            <person name="Yan W."/>
            <person name="Fan B."/>
            <person name="Jiang Y."/>
            <person name="Adhikari A."/>
            <person name="Zheng C.-J."/>
            <person name="Schuster L."/>
            <person name="Cowan T.M."/>
            <person name="Smanski M.J."/>
            <person name="Chevrette M.G."/>
            <person name="De Carvalho L.P.S."/>
            <person name="Shen B."/>
        </authorList>
    </citation>
    <scope>NUCLEOTIDE SEQUENCE [LARGE SCALE GENOMIC DNA]</scope>
    <source>
        <strain evidence="1 2">NPDC003029</strain>
    </source>
</reference>
<proteinExistence type="predicted"/>
<sequence length="277" mass="30159">MDDDDHDTGYHDYDRSAGAVHVARGAIRHERRLLRSVKLPGSWPVTTVEAGFRLLARLRGAPALHPHGLTCTADLDVVDDGDGPWDVPWLDDAPGRYTATVRFSRAAGLPRRLPDGLGLAVRVEQANGPDRLLDLLLTSSGRGRITRHLPLPRADALGGPYSSLLSYRVGGSHRILAAFPRRTRQAPAHGDPASLAEALTAGPLVFDLCAETTDRSWRTFAVLTARTPLPVRQEQSLDFDIYTHSARGFTPGSALAAIRRAAYRGSRAGRRGRSRDD</sequence>
<keyword evidence="2" id="KW-1185">Reference proteome</keyword>
<dbReference type="EMBL" id="JBIAPK010000011">
    <property type="protein sequence ID" value="MFF3342782.1"/>
    <property type="molecule type" value="Genomic_DNA"/>
</dbReference>
<accession>A0ABW6RQE6</accession>
<dbReference type="Proteomes" id="UP001601976">
    <property type="component" value="Unassembled WGS sequence"/>
</dbReference>
<gene>
    <name evidence="1" type="ORF">ACFYWW_29325</name>
</gene>
<dbReference type="SUPFAM" id="SSF56634">
    <property type="entry name" value="Heme-dependent catalase-like"/>
    <property type="match status" value="1"/>
</dbReference>
<organism evidence="1 2">
    <name type="scientific">Streptomyces flavidovirens</name>
    <dbReference type="NCBI Taxonomy" id="67298"/>
    <lineage>
        <taxon>Bacteria</taxon>
        <taxon>Bacillati</taxon>
        <taxon>Actinomycetota</taxon>
        <taxon>Actinomycetes</taxon>
        <taxon>Kitasatosporales</taxon>
        <taxon>Streptomycetaceae</taxon>
        <taxon>Streptomyces</taxon>
    </lineage>
</organism>
<dbReference type="RefSeq" id="WP_387897920.1">
    <property type="nucleotide sequence ID" value="NZ_JBIAPK010000011.1"/>
</dbReference>
<protein>
    <submittedName>
        <fullName evidence="1">Phosphodiesterase</fullName>
    </submittedName>
</protein>
<evidence type="ECO:0000313" key="2">
    <source>
        <dbReference type="Proteomes" id="UP001601976"/>
    </source>
</evidence>
<name>A0ABW6RQE6_9ACTN</name>
<dbReference type="InterPro" id="IPR020835">
    <property type="entry name" value="Catalase_sf"/>
</dbReference>